<accession>A0A0D0CD35</accession>
<protein>
    <submittedName>
        <fullName evidence="1">Uncharacterized protein</fullName>
    </submittedName>
</protein>
<dbReference type="Proteomes" id="UP000053593">
    <property type="component" value="Unassembled WGS sequence"/>
</dbReference>
<reference evidence="1 2" key="1">
    <citation type="submission" date="2014-04" db="EMBL/GenBank/DDBJ databases">
        <title>Evolutionary Origins and Diversification of the Mycorrhizal Mutualists.</title>
        <authorList>
            <consortium name="DOE Joint Genome Institute"/>
            <consortium name="Mycorrhizal Genomics Consortium"/>
            <person name="Kohler A."/>
            <person name="Kuo A."/>
            <person name="Nagy L.G."/>
            <person name="Floudas D."/>
            <person name="Copeland A."/>
            <person name="Barry K.W."/>
            <person name="Cichocki N."/>
            <person name="Veneault-Fourrey C."/>
            <person name="LaButti K."/>
            <person name="Lindquist E.A."/>
            <person name="Lipzen A."/>
            <person name="Lundell T."/>
            <person name="Morin E."/>
            <person name="Murat C."/>
            <person name="Riley R."/>
            <person name="Ohm R."/>
            <person name="Sun H."/>
            <person name="Tunlid A."/>
            <person name="Henrissat B."/>
            <person name="Grigoriev I.V."/>
            <person name="Hibbett D.S."/>
            <person name="Martin F."/>
        </authorList>
    </citation>
    <scope>NUCLEOTIDE SEQUENCE [LARGE SCALE GENOMIC DNA]</scope>
    <source>
        <strain evidence="1 2">FD-317 M1</strain>
    </source>
</reference>
<dbReference type="HOGENOM" id="CLU_142377_0_0_1"/>
<proteinExistence type="predicted"/>
<dbReference type="EMBL" id="KN834801">
    <property type="protein sequence ID" value="KIK55952.1"/>
    <property type="molecule type" value="Genomic_DNA"/>
</dbReference>
<name>A0A0D0CD35_9AGAR</name>
<keyword evidence="2" id="KW-1185">Reference proteome</keyword>
<evidence type="ECO:0000313" key="2">
    <source>
        <dbReference type="Proteomes" id="UP000053593"/>
    </source>
</evidence>
<evidence type="ECO:0000313" key="1">
    <source>
        <dbReference type="EMBL" id="KIK55952.1"/>
    </source>
</evidence>
<dbReference type="AlphaFoldDB" id="A0A0D0CD35"/>
<sequence>MIYCLIPRFIRRWVHRRIDVCPTPASQTLSRVYPSPESIPLRMPSTRETGKIIQAIPKILLAYFGLPITPHRDFWRGLRLIGCARVSEYCYATGSLPSFGADTRVSCVVVNEHVVATIVKQNRLYRRGNYRGPRRATFRMEPLYIHIIPSTRARMH</sequence>
<gene>
    <name evidence="1" type="ORF">GYMLUDRAFT_828498</name>
</gene>
<organism evidence="1 2">
    <name type="scientific">Collybiopsis luxurians FD-317 M1</name>
    <dbReference type="NCBI Taxonomy" id="944289"/>
    <lineage>
        <taxon>Eukaryota</taxon>
        <taxon>Fungi</taxon>
        <taxon>Dikarya</taxon>
        <taxon>Basidiomycota</taxon>
        <taxon>Agaricomycotina</taxon>
        <taxon>Agaricomycetes</taxon>
        <taxon>Agaricomycetidae</taxon>
        <taxon>Agaricales</taxon>
        <taxon>Marasmiineae</taxon>
        <taxon>Omphalotaceae</taxon>
        <taxon>Collybiopsis</taxon>
        <taxon>Collybiopsis luxurians</taxon>
    </lineage>
</organism>